<evidence type="ECO:0000256" key="1">
    <source>
        <dbReference type="SAM" id="Phobius"/>
    </source>
</evidence>
<organism evidence="2 3">
    <name type="scientific">Pseudobacter ginsenosidimutans</name>
    <dbReference type="NCBI Taxonomy" id="661488"/>
    <lineage>
        <taxon>Bacteria</taxon>
        <taxon>Pseudomonadati</taxon>
        <taxon>Bacteroidota</taxon>
        <taxon>Chitinophagia</taxon>
        <taxon>Chitinophagales</taxon>
        <taxon>Chitinophagaceae</taxon>
        <taxon>Pseudobacter</taxon>
    </lineage>
</organism>
<name>A0A4Q7N4K7_9BACT</name>
<keyword evidence="1" id="KW-1133">Transmembrane helix</keyword>
<feature type="transmembrane region" description="Helical" evidence="1">
    <location>
        <begin position="299"/>
        <end position="320"/>
    </location>
</feature>
<dbReference type="EMBL" id="SGXA01000001">
    <property type="protein sequence ID" value="RZS75946.1"/>
    <property type="molecule type" value="Genomic_DNA"/>
</dbReference>
<reference evidence="2 3" key="1">
    <citation type="submission" date="2019-02" db="EMBL/GenBank/DDBJ databases">
        <title>Genomic Encyclopedia of Type Strains, Phase IV (KMG-IV): sequencing the most valuable type-strain genomes for metagenomic binning, comparative biology and taxonomic classification.</title>
        <authorList>
            <person name="Goeker M."/>
        </authorList>
    </citation>
    <scope>NUCLEOTIDE SEQUENCE [LARGE SCALE GENOMIC DNA]</scope>
    <source>
        <strain evidence="2 3">DSM 18116</strain>
    </source>
</reference>
<gene>
    <name evidence="2" type="ORF">EV199_1822</name>
</gene>
<sequence length="388" mass="44669">MINKVRELSLRLLEDKVIGIFLSLIAIIWLAFNFSTDVKTANDYWTGKERFSLLSGTAFLLLLTIGILKLLYKRKKYKTEGIHTYRTAEYNEKAYALAYEIVNNYRRSEAFNHIVNTHRDNVRDYFNDLISTLQEKINSHITEETLRGFDKVKNNVEGQKAMISSVFRQFANIPAIESYLTGQHRNCLSELRNDLLKKIRSNALFASFTHFRNNKGEGPVTAEFDLDAADIAFEIDSILKQIPDLSFQNLLSKEKQDNDMTIAGLMAAGMTADDIAHILSDVIGGESADYILHELMEYAGTFIPVIGQVFVVIKIFKFLYAMRDRAEDLQQLRTEIYQSSLSFYQGISKRASAAIYADSSLYMEKLSVSFKDNYERARKFKKRSEWYK</sequence>
<proteinExistence type="predicted"/>
<evidence type="ECO:0000313" key="2">
    <source>
        <dbReference type="EMBL" id="RZS75946.1"/>
    </source>
</evidence>
<feature type="transmembrane region" description="Helical" evidence="1">
    <location>
        <begin position="52"/>
        <end position="72"/>
    </location>
</feature>
<dbReference type="AlphaFoldDB" id="A0A4Q7N4K7"/>
<accession>A0A4Q7N4K7</accession>
<evidence type="ECO:0000313" key="3">
    <source>
        <dbReference type="Proteomes" id="UP000293874"/>
    </source>
</evidence>
<protein>
    <submittedName>
        <fullName evidence="2">Uncharacterized protein</fullName>
    </submittedName>
</protein>
<dbReference type="RefSeq" id="WP_130540278.1">
    <property type="nucleotide sequence ID" value="NZ_CP042431.1"/>
</dbReference>
<comment type="caution">
    <text evidence="2">The sequence shown here is derived from an EMBL/GenBank/DDBJ whole genome shotgun (WGS) entry which is preliminary data.</text>
</comment>
<feature type="transmembrane region" description="Helical" evidence="1">
    <location>
        <begin position="12"/>
        <end position="32"/>
    </location>
</feature>
<dbReference type="Proteomes" id="UP000293874">
    <property type="component" value="Unassembled WGS sequence"/>
</dbReference>
<keyword evidence="1" id="KW-0472">Membrane</keyword>
<keyword evidence="1" id="KW-0812">Transmembrane</keyword>
<feature type="transmembrane region" description="Helical" evidence="1">
    <location>
        <begin position="260"/>
        <end position="279"/>
    </location>
</feature>
<keyword evidence="3" id="KW-1185">Reference proteome</keyword>